<protein>
    <submittedName>
        <fullName evidence="6">Peptide-binding protein</fullName>
    </submittedName>
</protein>
<feature type="domain" description="Solute-binding protein family 5" evidence="5">
    <location>
        <begin position="77"/>
        <end position="437"/>
    </location>
</feature>
<dbReference type="Gene3D" id="3.10.105.10">
    <property type="entry name" value="Dipeptide-binding Protein, Domain 3"/>
    <property type="match status" value="1"/>
</dbReference>
<accession>A0ABR5J1J3</accession>
<keyword evidence="4" id="KW-0732">Signal</keyword>
<gene>
    <name evidence="6" type="ORF">ADK38_26515</name>
</gene>
<dbReference type="Gene3D" id="3.40.190.10">
    <property type="entry name" value="Periplasmic binding protein-like II"/>
    <property type="match status" value="1"/>
</dbReference>
<dbReference type="InterPro" id="IPR030678">
    <property type="entry name" value="Peptide/Ni-bd"/>
</dbReference>
<dbReference type="RefSeq" id="WP_030893244.1">
    <property type="nucleotide sequence ID" value="NZ_JBIRHZ010000002.1"/>
</dbReference>
<evidence type="ECO:0000259" key="5">
    <source>
        <dbReference type="Pfam" id="PF00496"/>
    </source>
</evidence>
<evidence type="ECO:0000256" key="3">
    <source>
        <dbReference type="ARBA" id="ARBA00022448"/>
    </source>
</evidence>
<name>A0ABR5J1J3_9ACTN</name>
<dbReference type="PANTHER" id="PTHR30290:SF10">
    <property type="entry name" value="PERIPLASMIC OLIGOPEPTIDE-BINDING PROTEIN-RELATED"/>
    <property type="match status" value="1"/>
</dbReference>
<proteinExistence type="inferred from homology"/>
<evidence type="ECO:0000256" key="1">
    <source>
        <dbReference type="ARBA" id="ARBA00004196"/>
    </source>
</evidence>
<dbReference type="InterPro" id="IPR039424">
    <property type="entry name" value="SBP_5"/>
</dbReference>
<sequence length="520" mass="57105">MRGGRLWASVLCAAVVAVGAGGCQLVSPDKKDKGPIRVGTTDTITSLDPAGAYDAGSWELFSNLYQSLLTFSPGSDKPVPDAARSCAFQNADLRTYVCELRDGLTFADGREMTAEDVKYSFDRIRRIKSPQGPAPLLTTLTSVQAAGRRVLFHLGVPDATFPFKIATGAGSIVDPRRYPADRLRPDNPDNPVSGSGPYVLKEYAAGSTARLQPNSRYRGSIKSVGGDVTVRFFSSPAKMSRAWRERAVDVVARQMPPTDLAALSPTDDDLRVMENSGAATRSMVFNVRPGSPMKDRAVRQAIAAVVDRETIARDVHHRTVEPLFSLIPRGLTGHSTPFFDAYPKPDPARARALLRDAGITTPVRFDLAYSQGAATGDEAALLREQLEATGLFKVDTHWVEWKKFQEGYAKGEYDAYCVGWLADFPDPDTFIAPLVGADSSLHSGYRDPRVEELIRATEREDLRGRTAKNYRAIQKTIAQDVPMLPLWQKKDYVLSGKSISGTQYLSDGTSIWRLWKLNRI</sequence>
<organism evidence="6 7">
    <name type="scientific">Streptomyces varsoviensis</name>
    <dbReference type="NCBI Taxonomy" id="67373"/>
    <lineage>
        <taxon>Bacteria</taxon>
        <taxon>Bacillati</taxon>
        <taxon>Actinomycetota</taxon>
        <taxon>Actinomycetes</taxon>
        <taxon>Kitasatosporales</taxon>
        <taxon>Streptomycetaceae</taxon>
        <taxon>Streptomyces</taxon>
    </lineage>
</organism>
<dbReference type="InterPro" id="IPR000914">
    <property type="entry name" value="SBP_5_dom"/>
</dbReference>
<dbReference type="SUPFAM" id="SSF53850">
    <property type="entry name" value="Periplasmic binding protein-like II"/>
    <property type="match status" value="1"/>
</dbReference>
<evidence type="ECO:0000256" key="2">
    <source>
        <dbReference type="ARBA" id="ARBA00005695"/>
    </source>
</evidence>
<evidence type="ECO:0000313" key="6">
    <source>
        <dbReference type="EMBL" id="KOG87245.1"/>
    </source>
</evidence>
<keyword evidence="3" id="KW-0813">Transport</keyword>
<comment type="subcellular location">
    <subcellularLocation>
        <location evidence="1">Cell envelope</location>
    </subcellularLocation>
</comment>
<dbReference type="PROSITE" id="PS51257">
    <property type="entry name" value="PROKAR_LIPOPROTEIN"/>
    <property type="match status" value="1"/>
</dbReference>
<dbReference type="PANTHER" id="PTHR30290">
    <property type="entry name" value="PERIPLASMIC BINDING COMPONENT OF ABC TRANSPORTER"/>
    <property type="match status" value="1"/>
</dbReference>
<evidence type="ECO:0000313" key="7">
    <source>
        <dbReference type="Proteomes" id="UP000037020"/>
    </source>
</evidence>
<reference evidence="6 7" key="1">
    <citation type="submission" date="2015-07" db="EMBL/GenBank/DDBJ databases">
        <authorList>
            <person name="Ju K.-S."/>
            <person name="Doroghazi J.R."/>
            <person name="Metcalf W.W."/>
        </authorList>
    </citation>
    <scope>NUCLEOTIDE SEQUENCE [LARGE SCALE GENOMIC DNA]</scope>
    <source>
        <strain evidence="6 7">NRRL B-3589</strain>
    </source>
</reference>
<comment type="caution">
    <text evidence="6">The sequence shown here is derived from an EMBL/GenBank/DDBJ whole genome shotgun (WGS) entry which is preliminary data.</text>
</comment>
<keyword evidence="7" id="KW-1185">Reference proteome</keyword>
<evidence type="ECO:0000256" key="4">
    <source>
        <dbReference type="ARBA" id="ARBA00022729"/>
    </source>
</evidence>
<dbReference type="Pfam" id="PF00496">
    <property type="entry name" value="SBP_bac_5"/>
    <property type="match status" value="1"/>
</dbReference>
<dbReference type="Proteomes" id="UP000037020">
    <property type="component" value="Unassembled WGS sequence"/>
</dbReference>
<dbReference type="PIRSF" id="PIRSF002741">
    <property type="entry name" value="MppA"/>
    <property type="match status" value="1"/>
</dbReference>
<dbReference type="EMBL" id="LGUT01002346">
    <property type="protein sequence ID" value="KOG87245.1"/>
    <property type="molecule type" value="Genomic_DNA"/>
</dbReference>
<comment type="similarity">
    <text evidence="2">Belongs to the bacterial solute-binding protein 5 family.</text>
</comment>